<feature type="binding site" evidence="13">
    <location>
        <position position="315"/>
    </location>
    <ligand>
        <name>substrate</name>
    </ligand>
</feature>
<evidence type="ECO:0000256" key="13">
    <source>
        <dbReference type="HAMAP-Rule" id="MF_00834"/>
    </source>
</evidence>
<feature type="binding site" evidence="13">
    <location>
        <position position="401"/>
    </location>
    <ligand>
        <name>substrate</name>
    </ligand>
</feature>
<keyword evidence="10 13" id="KW-0663">Pyridoxal phosphate</keyword>
<dbReference type="FunFam" id="3.40.640.10:FF:000078">
    <property type="entry name" value="Adenosylmethionine-8-amino-7-oxononanoate aminotransferase"/>
    <property type="match status" value="1"/>
</dbReference>
<evidence type="ECO:0000313" key="15">
    <source>
        <dbReference type="EMBL" id="OHX18031.1"/>
    </source>
</evidence>
<feature type="binding site" evidence="13">
    <location>
        <position position="252"/>
    </location>
    <ligand>
        <name>pyridoxal 5'-phosphate</name>
        <dbReference type="ChEBI" id="CHEBI:597326"/>
    </ligand>
</feature>
<feature type="binding site" evidence="13">
    <location>
        <position position="281"/>
    </location>
    <ligand>
        <name>substrate</name>
    </ligand>
</feature>
<dbReference type="NCBIfam" id="NF004624">
    <property type="entry name" value="PRK05964.1"/>
    <property type="match status" value="1"/>
</dbReference>
<comment type="caution">
    <text evidence="14">The sequence shown here is derived from an EMBL/GenBank/DDBJ whole genome shotgun (WGS) entry which is preliminary data.</text>
</comment>
<sequence length="449" mass="49218">MSNQAWLQRSFAAVWHPCTQMKRHESLPIVPIAGADGVWLTDFDGKRYLDGVSSWWVNLFGHGEPRIKQAIKDQLDSLEHVMLAGFTHQPVVELSERLAALSGLGHAFYGSDGASATEIALKMSFHYWKNRGHSGKTRFISLENSYHGETIGALAVTDVPLFSSTYADLLKPGLRAPSPDARQAAPGESAADTALRAARAMENLLAKHTGEIAAVIVEPLVQGAAGMAMYDPTYLAELRRLCDRYQVHLIADEIAVGFGRTGTFFAYQQAGIVPDFLCLSKGITGGFLPLSCVLTRDDVYQAFYHDDVARGFLHSHSYTGNALACRAALAVLDIFETDDVLAANRQKAAEFTRRMQPLAARPEIRHFRHCGMIWAFDVETGRSDFALAFFSAMLKRGCLLRPIGRTVYFMPPYTLSNEEMDWLIEASCAALDEVLAGGAGAAGVETRLP</sequence>
<dbReference type="EC" id="2.6.1.62" evidence="13"/>
<keyword evidence="8 13" id="KW-0949">S-adenosyl-L-methionine</keyword>
<dbReference type="NCBIfam" id="TIGR00508">
    <property type="entry name" value="bioA"/>
    <property type="match status" value="1"/>
</dbReference>
<name>A0A1S1X2B0_9NEIS</name>
<dbReference type="SUPFAM" id="SSF53383">
    <property type="entry name" value="PLP-dependent transferases"/>
    <property type="match status" value="1"/>
</dbReference>
<gene>
    <name evidence="13" type="primary">bioA</name>
    <name evidence="15" type="ORF">BI344_10830</name>
    <name evidence="14" type="ORF">BI347_09110</name>
</gene>
<dbReference type="GO" id="GO:0005737">
    <property type="term" value="C:cytoplasm"/>
    <property type="evidence" value="ECO:0007669"/>
    <property type="project" value="UniProtKB-SubCell"/>
</dbReference>
<evidence type="ECO:0000256" key="6">
    <source>
        <dbReference type="ARBA" id="ARBA00022576"/>
    </source>
</evidence>
<dbReference type="AlphaFoldDB" id="A0A1S1X2B0"/>
<dbReference type="InterPro" id="IPR005814">
    <property type="entry name" value="Aminotrans_3"/>
</dbReference>
<dbReference type="Proteomes" id="UP000180280">
    <property type="component" value="Unassembled WGS sequence"/>
</dbReference>
<dbReference type="PANTHER" id="PTHR42684:SF17">
    <property type="entry name" value="ADENOSYLMETHIONINE-8-AMINO-7-OXONONANOATE AMINOTRANSFERASE"/>
    <property type="match status" value="1"/>
</dbReference>
<dbReference type="Proteomes" id="UP000180088">
    <property type="component" value="Unassembled WGS sequence"/>
</dbReference>
<comment type="similarity">
    <text evidence="12 13">Belongs to the class-III pyridoxal-phosphate-dependent aminotransferase family. BioA subfamily.</text>
</comment>
<dbReference type="InterPro" id="IPR015422">
    <property type="entry name" value="PyrdxlP-dep_Trfase_small"/>
</dbReference>
<dbReference type="EMBL" id="MKCS01000001">
    <property type="protein sequence ID" value="OHX13654.1"/>
    <property type="molecule type" value="Genomic_DNA"/>
</dbReference>
<dbReference type="Pfam" id="PF00202">
    <property type="entry name" value="Aminotran_3"/>
    <property type="match status" value="1"/>
</dbReference>
<comment type="catalytic activity">
    <reaction evidence="11 13">
        <text>(8S)-8-amino-7-oxononanoate + S-adenosyl-L-methionine = S-adenosyl-4-methylsulfanyl-2-oxobutanoate + (7R,8S)-7,8-diammoniononanoate</text>
        <dbReference type="Rhea" id="RHEA:16861"/>
        <dbReference type="ChEBI" id="CHEBI:16490"/>
        <dbReference type="ChEBI" id="CHEBI:59789"/>
        <dbReference type="ChEBI" id="CHEBI:149468"/>
        <dbReference type="ChEBI" id="CHEBI:149469"/>
        <dbReference type="EC" id="2.6.1.62"/>
    </reaction>
</comment>
<dbReference type="InterPro" id="IPR049704">
    <property type="entry name" value="Aminotrans_3_PPA_site"/>
</dbReference>
<keyword evidence="7 13" id="KW-0808">Transferase</keyword>
<feature type="modified residue" description="N6-(pyridoxal phosphate)lysine" evidence="13">
    <location>
        <position position="281"/>
    </location>
</feature>
<protein>
    <recommendedName>
        <fullName evidence="13">Adenosylmethionine-8-amino-7-oxononanoate aminotransferase</fullName>
        <ecNumber evidence="13">2.6.1.62</ecNumber>
    </recommendedName>
    <alternativeName>
        <fullName evidence="13">7,8-diamino-pelargonic acid aminotransferase</fullName>
        <shortName evidence="13">DAPA AT</shortName>
        <shortName evidence="13">DAPA aminotransferase</shortName>
    </alternativeName>
    <alternativeName>
        <fullName evidence="13">7,8-diaminononanoate synthase</fullName>
        <shortName evidence="13">DANS</shortName>
    </alternativeName>
    <alternativeName>
        <fullName evidence="13">Diaminopelargonic acid synthase</fullName>
    </alternativeName>
</protein>
<feature type="binding site" evidence="13">
    <location>
        <begin position="113"/>
        <end position="114"/>
    </location>
    <ligand>
        <name>pyridoxal 5'-phosphate</name>
        <dbReference type="ChEBI" id="CHEBI:597326"/>
    </ligand>
</feature>
<feature type="binding site" evidence="13">
    <location>
        <position position="146"/>
    </location>
    <ligand>
        <name>substrate</name>
    </ligand>
</feature>
<feature type="site" description="Participates in the substrate recognition with KAPA and in a stacking interaction with the adenine ring of SAM" evidence="13">
    <location>
        <position position="18"/>
    </location>
</feature>
<dbReference type="Gene3D" id="3.40.640.10">
    <property type="entry name" value="Type I PLP-dependent aspartate aminotransferase-like (Major domain)"/>
    <property type="match status" value="1"/>
</dbReference>
<evidence type="ECO:0000256" key="11">
    <source>
        <dbReference type="ARBA" id="ARBA00048449"/>
    </source>
</evidence>
<keyword evidence="6 13" id="KW-0032">Aminotransferase</keyword>
<dbReference type="GO" id="GO:0009102">
    <property type="term" value="P:biotin biosynthetic process"/>
    <property type="evidence" value="ECO:0007669"/>
    <property type="project" value="UniProtKB-UniRule"/>
</dbReference>
<comment type="cofactor">
    <cofactor evidence="1 13">
        <name>pyridoxal 5'-phosphate</name>
        <dbReference type="ChEBI" id="CHEBI:597326"/>
    </cofactor>
</comment>
<dbReference type="UniPathway" id="UPA00078">
    <property type="reaction ID" value="UER00160"/>
</dbReference>
<evidence type="ECO:0000256" key="2">
    <source>
        <dbReference type="ARBA" id="ARBA00004496"/>
    </source>
</evidence>
<dbReference type="PIRSF" id="PIRSF000521">
    <property type="entry name" value="Transaminase_4ab_Lys_Orn"/>
    <property type="match status" value="1"/>
</dbReference>
<dbReference type="InterPro" id="IPR015421">
    <property type="entry name" value="PyrdxlP-dep_Trfase_major"/>
</dbReference>
<evidence type="ECO:0000256" key="12">
    <source>
        <dbReference type="ARBA" id="ARBA00060970"/>
    </source>
</evidence>
<evidence type="ECO:0000256" key="8">
    <source>
        <dbReference type="ARBA" id="ARBA00022691"/>
    </source>
</evidence>
<evidence type="ECO:0000313" key="17">
    <source>
        <dbReference type="Proteomes" id="UP000180280"/>
    </source>
</evidence>
<evidence type="ECO:0000256" key="10">
    <source>
        <dbReference type="ARBA" id="ARBA00022898"/>
    </source>
</evidence>
<evidence type="ECO:0000256" key="3">
    <source>
        <dbReference type="ARBA" id="ARBA00005063"/>
    </source>
</evidence>
<dbReference type="InterPro" id="IPR005815">
    <property type="entry name" value="BioA"/>
</dbReference>
<evidence type="ECO:0000313" key="14">
    <source>
        <dbReference type="EMBL" id="OHX13654.1"/>
    </source>
</evidence>
<evidence type="ECO:0000256" key="4">
    <source>
        <dbReference type="ARBA" id="ARBA00011738"/>
    </source>
</evidence>
<comment type="pathway">
    <text evidence="3 13">Cofactor biosynthesis; biotin biosynthesis; 7,8-diaminononanoate from 8-amino-7-oxononanoate (SAM route): step 1/1.</text>
</comment>
<dbReference type="GO" id="GO:0004015">
    <property type="term" value="F:adenosylmethionine-8-amino-7-oxononanoate transaminase activity"/>
    <property type="evidence" value="ECO:0007669"/>
    <property type="project" value="UniProtKB-UniRule"/>
</dbReference>
<keyword evidence="17" id="KW-1185">Reference proteome</keyword>
<dbReference type="Gene3D" id="3.90.1150.10">
    <property type="entry name" value="Aspartate Aminotransferase, domain 1"/>
    <property type="match status" value="1"/>
</dbReference>
<proteinExistence type="inferred from homology"/>
<dbReference type="CDD" id="cd00610">
    <property type="entry name" value="OAT_like"/>
    <property type="match status" value="1"/>
</dbReference>
<dbReference type="PANTHER" id="PTHR42684">
    <property type="entry name" value="ADENOSYLMETHIONINE-8-AMINO-7-OXONONANOATE AMINOTRANSFERASE"/>
    <property type="match status" value="1"/>
</dbReference>
<dbReference type="OrthoDB" id="3398487at2"/>
<keyword evidence="9 13" id="KW-0093">Biotin biosynthesis</keyword>
<evidence type="ECO:0000313" key="16">
    <source>
        <dbReference type="Proteomes" id="UP000180088"/>
    </source>
</evidence>
<dbReference type="RefSeq" id="WP_071114259.1">
    <property type="nucleotide sequence ID" value="NZ_MKCS01000001.1"/>
</dbReference>
<dbReference type="InterPro" id="IPR015424">
    <property type="entry name" value="PyrdxlP-dep_Trfase"/>
</dbReference>
<feature type="binding site" evidence="13">
    <location>
        <begin position="316"/>
        <end position="317"/>
    </location>
    <ligand>
        <name>pyridoxal 5'-phosphate</name>
        <dbReference type="ChEBI" id="CHEBI:597326"/>
    </ligand>
</feature>
<accession>A0A1S1X2B0</accession>
<evidence type="ECO:0000256" key="1">
    <source>
        <dbReference type="ARBA" id="ARBA00001933"/>
    </source>
</evidence>
<evidence type="ECO:0000256" key="7">
    <source>
        <dbReference type="ARBA" id="ARBA00022679"/>
    </source>
</evidence>
<dbReference type="HAMAP" id="MF_00834">
    <property type="entry name" value="BioA"/>
    <property type="match status" value="1"/>
</dbReference>
<dbReference type="PROSITE" id="PS00600">
    <property type="entry name" value="AA_TRANSFER_CLASS_3"/>
    <property type="match status" value="1"/>
</dbReference>
<comment type="subcellular location">
    <subcellularLocation>
        <location evidence="2 13">Cytoplasm</location>
    </subcellularLocation>
</comment>
<comment type="subunit">
    <text evidence="4 13">Homodimer.</text>
</comment>
<evidence type="ECO:0000256" key="5">
    <source>
        <dbReference type="ARBA" id="ARBA00022490"/>
    </source>
</evidence>
<comment type="function">
    <text evidence="13">Catalyzes the transfer of the alpha-amino group from S-adenosyl-L-methionine (SAM) to 7-keto-8-aminopelargonic acid (KAPA) to form 7,8-diaminopelargonic acid (DAPA). It is the only aminotransferase known to utilize SAM as an amino donor.</text>
</comment>
<dbReference type="EMBL" id="MKCT01000061">
    <property type="protein sequence ID" value="OHX18031.1"/>
    <property type="molecule type" value="Genomic_DNA"/>
</dbReference>
<reference evidence="16 17" key="1">
    <citation type="submission" date="2016-09" db="EMBL/GenBank/DDBJ databases">
        <title>Chromobacterium muskegensis sp. nov., an insecticidal bacterium isolated from Sphagnum bogs.</title>
        <authorList>
            <person name="Sparks M.E."/>
            <person name="Blackburn M.B."/>
            <person name="Gundersen-Rindal D.E."/>
            <person name="Mitchell A."/>
            <person name="Farrar R."/>
            <person name="Kuhar D."/>
        </authorList>
    </citation>
    <scope>NUCLEOTIDE SEQUENCE [LARGE SCALE GENOMIC DNA]</scope>
    <source>
        <strain evidence="15 17">14B-1</strain>
        <strain evidence="14 16">37-2</strain>
    </source>
</reference>
<organism evidence="14 16">
    <name type="scientific">Chromobacterium sphagni</name>
    <dbReference type="NCBI Taxonomy" id="1903179"/>
    <lineage>
        <taxon>Bacteria</taxon>
        <taxon>Pseudomonadati</taxon>
        <taxon>Pseudomonadota</taxon>
        <taxon>Betaproteobacteria</taxon>
        <taxon>Neisseriales</taxon>
        <taxon>Chromobacteriaceae</taxon>
        <taxon>Chromobacterium</taxon>
    </lineage>
</organism>
<keyword evidence="5 13" id="KW-0963">Cytoplasm</keyword>
<evidence type="ECO:0000256" key="9">
    <source>
        <dbReference type="ARBA" id="ARBA00022756"/>
    </source>
</evidence>
<feature type="binding site" evidence="13">
    <location>
        <position position="55"/>
    </location>
    <ligand>
        <name>substrate</name>
    </ligand>
</feature>
<dbReference type="STRING" id="1903179.BI347_09110"/>
<dbReference type="GO" id="GO:0030170">
    <property type="term" value="F:pyridoxal phosphate binding"/>
    <property type="evidence" value="ECO:0007669"/>
    <property type="project" value="UniProtKB-UniRule"/>
</dbReference>